<dbReference type="InterPro" id="IPR052934">
    <property type="entry name" value="Methyl-DNA_Rec/Restrict_Enz"/>
</dbReference>
<name>A0ABX6LTJ8_BACMO</name>
<evidence type="ECO:0000259" key="1">
    <source>
        <dbReference type="Pfam" id="PF07728"/>
    </source>
</evidence>
<organism evidence="2 3">
    <name type="scientific">Bacillus mojavensis</name>
    <dbReference type="NCBI Taxonomy" id="72360"/>
    <lineage>
        <taxon>Bacteria</taxon>
        <taxon>Bacillati</taxon>
        <taxon>Bacillota</taxon>
        <taxon>Bacilli</taxon>
        <taxon>Bacillales</taxon>
        <taxon>Bacillaceae</taxon>
        <taxon>Bacillus</taxon>
    </lineage>
</organism>
<dbReference type="PANTHER" id="PTHR37291:SF1">
    <property type="entry name" value="TYPE IV METHYL-DIRECTED RESTRICTION ENZYME ECOKMCRB SUBUNIT"/>
    <property type="match status" value="1"/>
</dbReference>
<evidence type="ECO:0000313" key="3">
    <source>
        <dbReference type="Proteomes" id="UP000501048"/>
    </source>
</evidence>
<dbReference type="Pfam" id="PF07728">
    <property type="entry name" value="AAA_5"/>
    <property type="match status" value="1"/>
</dbReference>
<accession>A0ABX6LTJ8</accession>
<dbReference type="InterPro" id="IPR027417">
    <property type="entry name" value="P-loop_NTPase"/>
</dbReference>
<dbReference type="Gene3D" id="3.40.50.300">
    <property type="entry name" value="P-loop containing nucleotide triphosphate hydrolases"/>
    <property type="match status" value="1"/>
</dbReference>
<dbReference type="EMBL" id="CP051464">
    <property type="protein sequence ID" value="QJC95062.1"/>
    <property type="molecule type" value="Genomic_DNA"/>
</dbReference>
<dbReference type="RefSeq" id="WP_168747014.1">
    <property type="nucleotide sequence ID" value="NZ_CP051464.1"/>
</dbReference>
<sequence length="576" mass="67331">MYFTSKGFSHYYKLLNTVKETGKTNLERTSSLVYFLAQDKLQKKYSVDTIDVSSNSDLRKEFQNAVKEILAVDTKTNEEVQANHLGVLNIEDSKNSIFIKTGKNFLSTQVYRASTSAETFDYPTRPKNSPILKLGVEYNGSKNTISKHKDWQNNLLTYIDFRKCGQNTLPLIIFLLRDLRLEKDMSMKPWVEKELKEIFTEDLSEFLLENAAFPDKMEPSFIGTEKWSIDKLDTDLFKNIENEEKKPYTDVNSSKQNIYPAVKIQLDIPRNKIVYGAPGTGKSYSLNEEVIELFKHEELLSRITFHPDYTYSQFIGTYKPVPLYKKTNNEIYKADKTEVLQESLEPIIDYQFVPGPFLETLVKSYKYPDSSFIIIIEEINRANTASVFGDTFQLLDRNKNAESEYGITFNADIMNFLRSQGIYETKIKIPSNLFIWATMNSSDQGVIPMDTAFKRRWSFEYLPLNKNEEAMDDYDIYLSFIKDQKVPWNKFRKTINDRIKDFVPEDKLIGPFFLKPNELTDPDSFKNKLLLYLRDDVLRYNYDKLFLKKNFSDIIEDYDNGYNIFTFPEEELSSEQ</sequence>
<dbReference type="PANTHER" id="PTHR37291">
    <property type="entry name" value="5-METHYLCYTOSINE-SPECIFIC RESTRICTION ENZYME B"/>
    <property type="match status" value="1"/>
</dbReference>
<evidence type="ECO:0000313" key="2">
    <source>
        <dbReference type="EMBL" id="QJC95062.1"/>
    </source>
</evidence>
<protein>
    <submittedName>
        <fullName evidence="2">Type II restriction-modification system restriction subunit B</fullName>
    </submittedName>
</protein>
<dbReference type="SUPFAM" id="SSF52540">
    <property type="entry name" value="P-loop containing nucleoside triphosphate hydrolases"/>
    <property type="match status" value="1"/>
</dbReference>
<keyword evidence="3" id="KW-1185">Reference proteome</keyword>
<gene>
    <name evidence="2" type="primary">bsuRB</name>
    <name evidence="2" type="ORF">HC660_05580</name>
</gene>
<proteinExistence type="predicted"/>
<feature type="domain" description="ATPase dynein-related AAA" evidence="1">
    <location>
        <begin position="273"/>
        <end position="456"/>
    </location>
</feature>
<reference evidence="2 3" key="1">
    <citation type="submission" date="2020-04" db="EMBL/GenBank/DDBJ databases">
        <title>Plant growth promoting and environmental Bacillus: genomic and epigenetic comparison.</title>
        <authorList>
            <person name="Reva O.N."/>
            <person name="Lutz S."/>
            <person name="Ahrens C.H."/>
        </authorList>
    </citation>
    <scope>NUCLEOTIDE SEQUENCE [LARGE SCALE GENOMIC DNA]</scope>
    <source>
        <strain evidence="2 3">UCMB5075</strain>
    </source>
</reference>
<dbReference type="InterPro" id="IPR011704">
    <property type="entry name" value="ATPase_dyneun-rel_AAA"/>
</dbReference>
<dbReference type="GeneID" id="76981232"/>
<dbReference type="Proteomes" id="UP000501048">
    <property type="component" value="Chromosome"/>
</dbReference>